<sequence length="569" mass="63810">MSPYSASFITKQSCQNSFVRTTDLTPEPVLFSGKFSIDTIQLPDVMHVPRLAIGLVSLTQLMESGLLLLFNSSGCVLEDPKQSRFLEKAVELDGYLSHLSSLTFIFVVYKRFCINFDNPFLRSIACSSRIIIICQNKAISQLLANSGLLGNITSNEISCLSCKLDKHHALSFELNDYTCASAFDLIHSDVWDQHHIHLWVGVELPQIYITYACMIRIQFSKPIKILRADNAMEYKESSLIAFLRSQATLTAVYTINRHPTPILHNKSSYEVLHGVIPKNSYVSLDLPSPVPTPNSKAPTHVGSPVPSTHIPHSPAIVSPEHVPVPPTPPSVPSQLSTSEPSVESTDHGPSSSVNDVMPLPPGKRPIGSKWVFKIKTKPDDLINRYKACLVAKGFNQEYGIDYEETFASVARVTSVCSLLAIAAMKYWLLFQMDFTLLVTRADHYAAVLRILRYLKGTMFHDLFFSSTSLLTLRGFFDADWNSDITYRRSTKGYCFVLGDSLIFWRSKKQSLTSRSSIEAECRALTNTSQELIRLRWLLCDMVRLSSHRHLSGVTTPVPLRLITTYFMSE</sequence>
<comment type="caution">
    <text evidence="3">The sequence shown here is derived from an EMBL/GenBank/DDBJ whole genome shotgun (WGS) entry which is preliminary data.</text>
</comment>
<dbReference type="InterPro" id="IPR013103">
    <property type="entry name" value="RVT_2"/>
</dbReference>
<organism evidence="3 4">
    <name type="scientific">Centaurea solstitialis</name>
    <name type="common">yellow star-thistle</name>
    <dbReference type="NCBI Taxonomy" id="347529"/>
    <lineage>
        <taxon>Eukaryota</taxon>
        <taxon>Viridiplantae</taxon>
        <taxon>Streptophyta</taxon>
        <taxon>Embryophyta</taxon>
        <taxon>Tracheophyta</taxon>
        <taxon>Spermatophyta</taxon>
        <taxon>Magnoliopsida</taxon>
        <taxon>eudicotyledons</taxon>
        <taxon>Gunneridae</taxon>
        <taxon>Pentapetalae</taxon>
        <taxon>asterids</taxon>
        <taxon>campanulids</taxon>
        <taxon>Asterales</taxon>
        <taxon>Asteraceae</taxon>
        <taxon>Carduoideae</taxon>
        <taxon>Cardueae</taxon>
        <taxon>Centaureinae</taxon>
        <taxon>Centaurea</taxon>
    </lineage>
</organism>
<accession>A0AA38WQG4</accession>
<dbReference type="Pfam" id="PF07727">
    <property type="entry name" value="RVT_2"/>
    <property type="match status" value="1"/>
</dbReference>
<dbReference type="PANTHER" id="PTHR11439">
    <property type="entry name" value="GAG-POL-RELATED RETROTRANSPOSON"/>
    <property type="match status" value="1"/>
</dbReference>
<dbReference type="PANTHER" id="PTHR11439:SF461">
    <property type="entry name" value="OS10G0432200 PROTEIN"/>
    <property type="match status" value="1"/>
</dbReference>
<dbReference type="CDD" id="cd09272">
    <property type="entry name" value="RNase_HI_RT_Ty1"/>
    <property type="match status" value="1"/>
</dbReference>
<dbReference type="Proteomes" id="UP001172457">
    <property type="component" value="Chromosome 3"/>
</dbReference>
<protein>
    <recommendedName>
        <fullName evidence="2">Reverse transcriptase Ty1/copia-type domain-containing protein</fullName>
    </recommendedName>
</protein>
<gene>
    <name evidence="3" type="ORF">OSB04_012035</name>
</gene>
<feature type="region of interest" description="Disordered" evidence="1">
    <location>
        <begin position="287"/>
        <end position="360"/>
    </location>
</feature>
<evidence type="ECO:0000256" key="1">
    <source>
        <dbReference type="SAM" id="MobiDB-lite"/>
    </source>
</evidence>
<evidence type="ECO:0000313" key="3">
    <source>
        <dbReference type="EMBL" id="KAJ9557421.1"/>
    </source>
</evidence>
<reference evidence="3" key="1">
    <citation type="submission" date="2023-03" db="EMBL/GenBank/DDBJ databases">
        <title>Chromosome-scale reference genome and RAD-based genetic map of yellow starthistle (Centaurea solstitialis) reveal putative structural variation and QTLs associated with invader traits.</title>
        <authorList>
            <person name="Reatini B."/>
            <person name="Cang F.A."/>
            <person name="Jiang Q."/>
            <person name="Mckibben M.T.W."/>
            <person name="Barker M.S."/>
            <person name="Rieseberg L.H."/>
            <person name="Dlugosch K.M."/>
        </authorList>
    </citation>
    <scope>NUCLEOTIDE SEQUENCE</scope>
    <source>
        <strain evidence="3">CAN-66</strain>
        <tissue evidence="3">Leaf</tissue>
    </source>
</reference>
<feature type="domain" description="Reverse transcriptase Ty1/copia-type" evidence="2">
    <location>
        <begin position="353"/>
        <end position="434"/>
    </location>
</feature>
<keyword evidence="4" id="KW-1185">Reference proteome</keyword>
<dbReference type="AlphaFoldDB" id="A0AA38WQG4"/>
<evidence type="ECO:0000259" key="2">
    <source>
        <dbReference type="Pfam" id="PF07727"/>
    </source>
</evidence>
<name>A0AA38WQG4_9ASTR</name>
<evidence type="ECO:0000313" key="4">
    <source>
        <dbReference type="Proteomes" id="UP001172457"/>
    </source>
</evidence>
<proteinExistence type="predicted"/>
<feature type="compositionally biased region" description="Polar residues" evidence="1">
    <location>
        <begin position="337"/>
        <end position="354"/>
    </location>
</feature>
<feature type="compositionally biased region" description="Pro residues" evidence="1">
    <location>
        <begin position="322"/>
        <end position="331"/>
    </location>
</feature>
<dbReference type="EMBL" id="JARYMX010000003">
    <property type="protein sequence ID" value="KAJ9557421.1"/>
    <property type="molecule type" value="Genomic_DNA"/>
</dbReference>